<proteinExistence type="predicted"/>
<reference evidence="1" key="1">
    <citation type="submission" date="2014-09" db="EMBL/GenBank/DDBJ databases">
        <authorList>
            <person name="Magalhaes I.L.F."/>
            <person name="Oliveira U."/>
            <person name="Santos F.R."/>
            <person name="Vidigal T.H.D.A."/>
            <person name="Brescovit A.D."/>
            <person name="Santos A.J."/>
        </authorList>
    </citation>
    <scope>NUCLEOTIDE SEQUENCE</scope>
    <source>
        <tissue evidence="1">Shoot tissue taken approximately 20 cm above the soil surface</tissue>
    </source>
</reference>
<dbReference type="EMBL" id="GBRH01192121">
    <property type="protein sequence ID" value="JAE05775.1"/>
    <property type="molecule type" value="Transcribed_RNA"/>
</dbReference>
<name>A0A0A9EYD0_ARUDO</name>
<evidence type="ECO:0000313" key="1">
    <source>
        <dbReference type="EMBL" id="JAE05775.1"/>
    </source>
</evidence>
<accession>A0A0A9EYD0</accession>
<protein>
    <submittedName>
        <fullName evidence="1">Uncharacterized protein</fullName>
    </submittedName>
</protein>
<sequence length="41" mass="4906">MYSINLTLFCPKYYKSDDNLCSCWSVSNANMCYLASWMKYF</sequence>
<organism evidence="1">
    <name type="scientific">Arundo donax</name>
    <name type="common">Giant reed</name>
    <name type="synonym">Donax arundinaceus</name>
    <dbReference type="NCBI Taxonomy" id="35708"/>
    <lineage>
        <taxon>Eukaryota</taxon>
        <taxon>Viridiplantae</taxon>
        <taxon>Streptophyta</taxon>
        <taxon>Embryophyta</taxon>
        <taxon>Tracheophyta</taxon>
        <taxon>Spermatophyta</taxon>
        <taxon>Magnoliopsida</taxon>
        <taxon>Liliopsida</taxon>
        <taxon>Poales</taxon>
        <taxon>Poaceae</taxon>
        <taxon>PACMAD clade</taxon>
        <taxon>Arundinoideae</taxon>
        <taxon>Arundineae</taxon>
        <taxon>Arundo</taxon>
    </lineage>
</organism>
<dbReference type="AlphaFoldDB" id="A0A0A9EYD0"/>
<reference evidence="1" key="2">
    <citation type="journal article" date="2015" name="Data Brief">
        <title>Shoot transcriptome of the giant reed, Arundo donax.</title>
        <authorList>
            <person name="Barrero R.A."/>
            <person name="Guerrero F.D."/>
            <person name="Moolhuijzen P."/>
            <person name="Goolsby J.A."/>
            <person name="Tidwell J."/>
            <person name="Bellgard S.E."/>
            <person name="Bellgard M.I."/>
        </authorList>
    </citation>
    <scope>NUCLEOTIDE SEQUENCE</scope>
    <source>
        <tissue evidence="1">Shoot tissue taken approximately 20 cm above the soil surface</tissue>
    </source>
</reference>